<proteinExistence type="predicted"/>
<dbReference type="Proteomes" id="UP000000305">
    <property type="component" value="Unassembled WGS sequence"/>
</dbReference>
<reference evidence="1 2" key="1">
    <citation type="journal article" date="2011" name="Science">
        <title>The ecoresponsive genome of Daphnia pulex.</title>
        <authorList>
            <person name="Colbourne J.K."/>
            <person name="Pfrender M.E."/>
            <person name="Gilbert D."/>
            <person name="Thomas W.K."/>
            <person name="Tucker A."/>
            <person name="Oakley T.H."/>
            <person name="Tokishita S."/>
            <person name="Aerts A."/>
            <person name="Arnold G.J."/>
            <person name="Basu M.K."/>
            <person name="Bauer D.J."/>
            <person name="Caceres C.E."/>
            <person name="Carmel L."/>
            <person name="Casola C."/>
            <person name="Choi J.H."/>
            <person name="Detter J.C."/>
            <person name="Dong Q."/>
            <person name="Dusheyko S."/>
            <person name="Eads B.D."/>
            <person name="Frohlich T."/>
            <person name="Geiler-Samerotte K.A."/>
            <person name="Gerlach D."/>
            <person name="Hatcher P."/>
            <person name="Jogdeo S."/>
            <person name="Krijgsveld J."/>
            <person name="Kriventseva E.V."/>
            <person name="Kultz D."/>
            <person name="Laforsch C."/>
            <person name="Lindquist E."/>
            <person name="Lopez J."/>
            <person name="Manak J.R."/>
            <person name="Muller J."/>
            <person name="Pangilinan J."/>
            <person name="Patwardhan R.P."/>
            <person name="Pitluck S."/>
            <person name="Pritham E.J."/>
            <person name="Rechtsteiner A."/>
            <person name="Rho M."/>
            <person name="Rogozin I.B."/>
            <person name="Sakarya O."/>
            <person name="Salamov A."/>
            <person name="Schaack S."/>
            <person name="Shapiro H."/>
            <person name="Shiga Y."/>
            <person name="Skalitzky C."/>
            <person name="Smith Z."/>
            <person name="Souvorov A."/>
            <person name="Sung W."/>
            <person name="Tang Z."/>
            <person name="Tsuchiya D."/>
            <person name="Tu H."/>
            <person name="Vos H."/>
            <person name="Wang M."/>
            <person name="Wolf Y.I."/>
            <person name="Yamagata H."/>
            <person name="Yamada T."/>
            <person name="Ye Y."/>
            <person name="Shaw J.R."/>
            <person name="Andrews J."/>
            <person name="Crease T.J."/>
            <person name="Tang H."/>
            <person name="Lucas S.M."/>
            <person name="Robertson H.M."/>
            <person name="Bork P."/>
            <person name="Koonin E.V."/>
            <person name="Zdobnov E.M."/>
            <person name="Grigoriev I.V."/>
            <person name="Lynch M."/>
            <person name="Boore J.L."/>
        </authorList>
    </citation>
    <scope>NUCLEOTIDE SEQUENCE [LARGE SCALE GENOMIC DNA]</scope>
</reference>
<dbReference type="InParanoid" id="E9G9K3"/>
<evidence type="ECO:0000313" key="2">
    <source>
        <dbReference type="Proteomes" id="UP000000305"/>
    </source>
</evidence>
<dbReference type="KEGG" id="dpx:DAPPUDRAFT_315376"/>
<dbReference type="HOGENOM" id="CLU_2640601_0_0_1"/>
<organism evidence="1 2">
    <name type="scientific">Daphnia pulex</name>
    <name type="common">Water flea</name>
    <dbReference type="NCBI Taxonomy" id="6669"/>
    <lineage>
        <taxon>Eukaryota</taxon>
        <taxon>Metazoa</taxon>
        <taxon>Ecdysozoa</taxon>
        <taxon>Arthropoda</taxon>
        <taxon>Crustacea</taxon>
        <taxon>Branchiopoda</taxon>
        <taxon>Diplostraca</taxon>
        <taxon>Cladocera</taxon>
        <taxon>Anomopoda</taxon>
        <taxon>Daphniidae</taxon>
        <taxon>Daphnia</taxon>
    </lineage>
</organism>
<keyword evidence="2" id="KW-1185">Reference proteome</keyword>
<evidence type="ECO:0000313" key="1">
    <source>
        <dbReference type="EMBL" id="EFX83580.1"/>
    </source>
</evidence>
<accession>E9G9K3</accession>
<gene>
    <name evidence="1" type="ORF">DAPPUDRAFT_315376</name>
</gene>
<name>E9G9K3_DAPPU</name>
<protein>
    <submittedName>
        <fullName evidence="1">Uncharacterized protein</fullName>
    </submittedName>
</protein>
<dbReference type="AlphaFoldDB" id="E9G9K3"/>
<dbReference type="OrthoDB" id="9989103at2759"/>
<dbReference type="EMBL" id="GL732536">
    <property type="protein sequence ID" value="EFX83580.1"/>
    <property type="molecule type" value="Genomic_DNA"/>
</dbReference>
<sequence length="77" mass="8345">MELPRMAWQCKLKGVKLCNSKGSDFQEHINTCFLTNEELSALFHAPSSGDSGGVFEVDLTVPKIGDATGYLVAKNVV</sequence>